<protein>
    <recommendedName>
        <fullName evidence="4">Cytochrome c oxidase assembly protein</fullName>
    </recommendedName>
</protein>
<sequence length="255" mass="27264">MTLLTGLLALVTGLAYTALALVTGYELVRHRARGFSHFGVAFLVMALTCGPHHLVHAHRHLLAGYAAHGPHLAALALGCTPAVVFIALRAEALLGGRGDRLIVRTPLWLQALPMLMAAAAGATLWEGIRHAHGHGVDLRALIPNLVLFANYMLVGVFTARTQVARRPLLGGWSLSGVAMGGVFFTCAGSHLLAGMMMQADAWSVALDNIGVPASFYFLWAVHRLHSGSARDWNRRPLVGRSAPLGRRSPWADNVA</sequence>
<dbReference type="EMBL" id="JAPCID010000058">
    <property type="protein sequence ID" value="MDA0141505.1"/>
    <property type="molecule type" value="Genomic_DNA"/>
</dbReference>
<feature type="transmembrane region" description="Helical" evidence="1">
    <location>
        <begin position="107"/>
        <end position="128"/>
    </location>
</feature>
<reference evidence="2" key="1">
    <citation type="submission" date="2022-10" db="EMBL/GenBank/DDBJ databases">
        <title>The WGS of Solirubrobacter sp. CPCC 204708.</title>
        <authorList>
            <person name="Jiang Z."/>
        </authorList>
    </citation>
    <scope>NUCLEOTIDE SEQUENCE</scope>
    <source>
        <strain evidence="2">CPCC 204708</strain>
    </source>
</reference>
<accession>A0ABT4RTD8</accession>
<organism evidence="2 3">
    <name type="scientific">Solirubrobacter deserti</name>
    <dbReference type="NCBI Taxonomy" id="2282478"/>
    <lineage>
        <taxon>Bacteria</taxon>
        <taxon>Bacillati</taxon>
        <taxon>Actinomycetota</taxon>
        <taxon>Thermoleophilia</taxon>
        <taxon>Solirubrobacterales</taxon>
        <taxon>Solirubrobacteraceae</taxon>
        <taxon>Solirubrobacter</taxon>
    </lineage>
</organism>
<evidence type="ECO:0000256" key="1">
    <source>
        <dbReference type="SAM" id="Phobius"/>
    </source>
</evidence>
<gene>
    <name evidence="2" type="ORF">OJ962_28690</name>
</gene>
<comment type="caution">
    <text evidence="2">The sequence shown here is derived from an EMBL/GenBank/DDBJ whole genome shotgun (WGS) entry which is preliminary data.</text>
</comment>
<feature type="transmembrane region" description="Helical" evidence="1">
    <location>
        <begin position="36"/>
        <end position="55"/>
    </location>
</feature>
<feature type="transmembrane region" description="Helical" evidence="1">
    <location>
        <begin position="62"/>
        <end position="87"/>
    </location>
</feature>
<proteinExistence type="predicted"/>
<keyword evidence="3" id="KW-1185">Reference proteome</keyword>
<keyword evidence="1" id="KW-1133">Transmembrane helix</keyword>
<evidence type="ECO:0000313" key="3">
    <source>
        <dbReference type="Proteomes" id="UP001147700"/>
    </source>
</evidence>
<keyword evidence="1" id="KW-0812">Transmembrane</keyword>
<name>A0ABT4RTD8_9ACTN</name>
<evidence type="ECO:0000313" key="2">
    <source>
        <dbReference type="EMBL" id="MDA0141505.1"/>
    </source>
</evidence>
<dbReference type="RefSeq" id="WP_202953911.1">
    <property type="nucleotide sequence ID" value="NZ_JAPCID010000058.1"/>
</dbReference>
<dbReference type="Proteomes" id="UP001147700">
    <property type="component" value="Unassembled WGS sequence"/>
</dbReference>
<feature type="transmembrane region" description="Helical" evidence="1">
    <location>
        <begin position="140"/>
        <end position="159"/>
    </location>
</feature>
<evidence type="ECO:0008006" key="4">
    <source>
        <dbReference type="Google" id="ProtNLM"/>
    </source>
</evidence>
<keyword evidence="1" id="KW-0472">Membrane</keyword>
<feature type="transmembrane region" description="Helical" evidence="1">
    <location>
        <begin position="171"/>
        <end position="193"/>
    </location>
</feature>